<organism evidence="5 6">
    <name type="scientific">Molorchus minor</name>
    <dbReference type="NCBI Taxonomy" id="1323400"/>
    <lineage>
        <taxon>Eukaryota</taxon>
        <taxon>Metazoa</taxon>
        <taxon>Ecdysozoa</taxon>
        <taxon>Arthropoda</taxon>
        <taxon>Hexapoda</taxon>
        <taxon>Insecta</taxon>
        <taxon>Pterygota</taxon>
        <taxon>Neoptera</taxon>
        <taxon>Endopterygota</taxon>
        <taxon>Coleoptera</taxon>
        <taxon>Polyphaga</taxon>
        <taxon>Cucujiformia</taxon>
        <taxon>Chrysomeloidea</taxon>
        <taxon>Cerambycidae</taxon>
        <taxon>Lamiinae</taxon>
        <taxon>Monochamini</taxon>
        <taxon>Molorchus</taxon>
    </lineage>
</organism>
<dbReference type="SUPFAM" id="SSF52949">
    <property type="entry name" value="Macro domain-like"/>
    <property type="match status" value="1"/>
</dbReference>
<feature type="compositionally biased region" description="Polar residues" evidence="2">
    <location>
        <begin position="409"/>
        <end position="420"/>
    </location>
</feature>
<dbReference type="InterPro" id="IPR001878">
    <property type="entry name" value="Znf_CCHC"/>
</dbReference>
<dbReference type="Pfam" id="PF00098">
    <property type="entry name" value="zf-CCHC"/>
    <property type="match status" value="2"/>
</dbReference>
<dbReference type="Proteomes" id="UP001162164">
    <property type="component" value="Unassembled WGS sequence"/>
</dbReference>
<dbReference type="SMART" id="SM00343">
    <property type="entry name" value="ZnF_C2HC"/>
    <property type="match status" value="2"/>
</dbReference>
<evidence type="ECO:0008006" key="7">
    <source>
        <dbReference type="Google" id="ProtNLM"/>
    </source>
</evidence>
<feature type="compositionally biased region" description="Low complexity" evidence="2">
    <location>
        <begin position="383"/>
        <end position="398"/>
    </location>
</feature>
<dbReference type="EMBL" id="JAPWTJ010000068">
    <property type="protein sequence ID" value="KAJ8983624.1"/>
    <property type="molecule type" value="Genomic_DNA"/>
</dbReference>
<protein>
    <recommendedName>
        <fullName evidence="7">CCHC-type domain-containing protein</fullName>
    </recommendedName>
</protein>
<dbReference type="Gene3D" id="3.40.220.10">
    <property type="entry name" value="Leucine Aminopeptidase, subunit E, domain 1"/>
    <property type="match status" value="1"/>
</dbReference>
<evidence type="ECO:0000313" key="6">
    <source>
        <dbReference type="Proteomes" id="UP001162164"/>
    </source>
</evidence>
<evidence type="ECO:0000256" key="1">
    <source>
        <dbReference type="PROSITE-ProRule" id="PRU00047"/>
    </source>
</evidence>
<dbReference type="SUPFAM" id="SSF57756">
    <property type="entry name" value="Retrovirus zinc finger-like domains"/>
    <property type="match status" value="1"/>
</dbReference>
<dbReference type="Gene3D" id="4.10.60.10">
    <property type="entry name" value="Zinc finger, CCHC-type"/>
    <property type="match status" value="1"/>
</dbReference>
<dbReference type="PROSITE" id="PS50158">
    <property type="entry name" value="ZF_CCHC"/>
    <property type="match status" value="2"/>
</dbReference>
<keyword evidence="1" id="KW-0862">Zinc</keyword>
<feature type="domain" description="Macro" evidence="4">
    <location>
        <begin position="915"/>
        <end position="1042"/>
    </location>
</feature>
<feature type="domain" description="CCHC-type" evidence="3">
    <location>
        <begin position="256"/>
        <end position="269"/>
    </location>
</feature>
<feature type="region of interest" description="Disordered" evidence="2">
    <location>
        <begin position="353"/>
        <end position="424"/>
    </location>
</feature>
<evidence type="ECO:0000259" key="4">
    <source>
        <dbReference type="PROSITE" id="PS51154"/>
    </source>
</evidence>
<comment type="caution">
    <text evidence="5">The sequence shown here is derived from an EMBL/GenBank/DDBJ whole genome shotgun (WGS) entry which is preliminary data.</text>
</comment>
<dbReference type="SMART" id="SM00506">
    <property type="entry name" value="A1pp"/>
    <property type="match status" value="1"/>
</dbReference>
<dbReference type="CDD" id="cd02901">
    <property type="entry name" value="Macro_Poa1p-like"/>
    <property type="match status" value="1"/>
</dbReference>
<accession>A0ABQ9K0E1</accession>
<feature type="domain" description="CCHC-type" evidence="3">
    <location>
        <begin position="282"/>
        <end position="297"/>
    </location>
</feature>
<evidence type="ECO:0000259" key="3">
    <source>
        <dbReference type="PROSITE" id="PS50158"/>
    </source>
</evidence>
<evidence type="ECO:0000313" key="5">
    <source>
        <dbReference type="EMBL" id="KAJ8983624.1"/>
    </source>
</evidence>
<keyword evidence="1" id="KW-0863">Zinc-finger</keyword>
<evidence type="ECO:0000256" key="2">
    <source>
        <dbReference type="SAM" id="MobiDB-lite"/>
    </source>
</evidence>
<dbReference type="InterPro" id="IPR036875">
    <property type="entry name" value="Znf_CCHC_sf"/>
</dbReference>
<dbReference type="InterPro" id="IPR002589">
    <property type="entry name" value="Macro_dom"/>
</dbReference>
<reference evidence="5" key="1">
    <citation type="journal article" date="2023" name="Insect Mol. Biol.">
        <title>Genome sequencing provides insights into the evolution of gene families encoding plant cell wall-degrading enzymes in longhorned beetles.</title>
        <authorList>
            <person name="Shin N.R."/>
            <person name="Okamura Y."/>
            <person name="Kirsch R."/>
            <person name="Pauchet Y."/>
        </authorList>
    </citation>
    <scope>NUCLEOTIDE SEQUENCE</scope>
    <source>
        <strain evidence="5">MMC_N1</strain>
    </source>
</reference>
<keyword evidence="6" id="KW-1185">Reference proteome</keyword>
<feature type="compositionally biased region" description="Polar residues" evidence="2">
    <location>
        <begin position="353"/>
        <end position="368"/>
    </location>
</feature>
<dbReference type="InterPro" id="IPR043472">
    <property type="entry name" value="Macro_dom-like"/>
</dbReference>
<feature type="compositionally biased region" description="Basic and acidic residues" evidence="2">
    <location>
        <begin position="372"/>
        <end position="382"/>
    </location>
</feature>
<dbReference type="PANTHER" id="PTHR12521">
    <property type="entry name" value="PROTEIN C6ORF130"/>
    <property type="match status" value="1"/>
</dbReference>
<gene>
    <name evidence="5" type="ORF">NQ317_004262</name>
</gene>
<name>A0ABQ9K0E1_9CUCU</name>
<keyword evidence="1" id="KW-0479">Metal-binding</keyword>
<proteinExistence type="predicted"/>
<sequence>MSLPTTNITSTTTTVVNTSVMTPIVTPGVVTGQPGLSGLQPVGAPTLFVPGAVQRIPAMYSLGMIASTLDNCTGKDIHGYLEKLELRAKLDGWSEDETLNLLKFKCVGAAYDFLKSDSNLDSLNYRELKSKLVRNFAVTKLPGESQYELSKCYQRHDETVTSYCTRLKVLGTKVLEEDLRNSTLDEMPGIRKKGQQLMLNQFKLGLRKDILKEIGVLLLREEDLTLEKAEEIAKFQETTLKMLQGSRHQQVLQVSCYGCGQIGHRKSDCWKNGRGPEQHASRCYSCNQSGHWVKDCPMNRQEERSERYGRGGYNMNSKQYGTFQKRTEVNGRNANINGNFSQGYDRGNARQNWANQETNRRNQSTGTYNRGNRNENVRENSRGTRTGTPPTGRNGTQREQFPRGHEQNYVGNSRPFNNTGAIPRATRGANEEFNQGGDREGSLNYYPPRIGGLSVSYLQGDRSNNRNKEEYKKPVSKRFENNGLSSVIFDIQIIGNFIVCEDDIFGNKEEVMLLGRDFLATHKMRIICDKSPTVILYGEGFQEEIMENVDQEISKGNMEEEYIIEDDQEEYCADKGEVLSQDPTGESGWEQWLNKVGAFYTESEDDADRIHVEAQVHCNADGTEDVLRRDLTRNTSMERDDKKLCLAAKQQGLIGGDPENFNGDSKEELIGQRSLNIEEKVERVLQSFELMQSTLGVIMEEHKVLEKKLEHRENQKRPSVIEENVEESNTVIQLGADILAVEEVKIPPRTEVRCPAKLKKKLNGKVLVCEPVKGGDQEVIIASAVIRNDDIVPVRIINLSKREVLIEKGQKLGMAIEGEEIQVLEARDDEKIEIDNGVIKKIDTANDTWVEEEFELSHLEPNIKTRMVRMLHSYADLFRGDDEILTSTTKVQHEITLVPGATPICKAPYRIPYKHRKKENTIPDTKNVKIIKGDLFTAPDDYSLAHCVSKDFKMEKGIAKEFKNRFGGVDQLRNQGKEIGEVARLGLTDRNIYYLVTKNHYHEKPSYENMWNALRNLRRECDENEEKVLALPQIGCGLDRIE</sequence>
<dbReference type="PROSITE" id="PS51154">
    <property type="entry name" value="MACRO"/>
    <property type="match status" value="1"/>
</dbReference>
<dbReference type="PANTHER" id="PTHR12521:SF0">
    <property type="entry name" value="ADP-RIBOSE GLYCOHYDROLASE OARD1"/>
    <property type="match status" value="1"/>
</dbReference>
<dbReference type="InterPro" id="IPR050892">
    <property type="entry name" value="ADP-ribose_metab_enzymes"/>
</dbReference>